<sequence length="110" mass="12379">SLRENIGGIRAAIGNKPIMLVFDTYDLDFWKNNITTNLKSIINQMQSFHVEAIVLENTYNESAILPDGNFTNLLVKSLQEFKCMLPTMMFGIAMPAKANIIINSKLITLQ</sequence>
<accession>A0A8B8F7H9</accession>
<feature type="non-terminal residue" evidence="2">
    <location>
        <position position="1"/>
    </location>
</feature>
<protein>
    <submittedName>
        <fullName evidence="2">Uncharacterized protein LOC112680634</fullName>
    </submittedName>
</protein>
<name>A0A8B8F7H9_9HEMI</name>
<dbReference type="RefSeq" id="XP_025406586.1">
    <property type="nucleotide sequence ID" value="XM_025550801.1"/>
</dbReference>
<keyword evidence="1" id="KW-1185">Reference proteome</keyword>
<organism evidence="1 2">
    <name type="scientific">Sipha flava</name>
    <name type="common">yellow sugarcane aphid</name>
    <dbReference type="NCBI Taxonomy" id="143950"/>
    <lineage>
        <taxon>Eukaryota</taxon>
        <taxon>Metazoa</taxon>
        <taxon>Ecdysozoa</taxon>
        <taxon>Arthropoda</taxon>
        <taxon>Hexapoda</taxon>
        <taxon>Insecta</taxon>
        <taxon>Pterygota</taxon>
        <taxon>Neoptera</taxon>
        <taxon>Paraneoptera</taxon>
        <taxon>Hemiptera</taxon>
        <taxon>Sternorrhyncha</taxon>
        <taxon>Aphidomorpha</taxon>
        <taxon>Aphidoidea</taxon>
        <taxon>Aphididae</taxon>
        <taxon>Sipha</taxon>
    </lineage>
</organism>
<dbReference type="Proteomes" id="UP000694846">
    <property type="component" value="Unplaced"/>
</dbReference>
<dbReference type="GeneID" id="112680634"/>
<reference evidence="2" key="1">
    <citation type="submission" date="2025-08" db="UniProtKB">
        <authorList>
            <consortium name="RefSeq"/>
        </authorList>
    </citation>
    <scope>IDENTIFICATION</scope>
    <source>
        <tissue evidence="2">Whole body</tissue>
    </source>
</reference>
<gene>
    <name evidence="2" type="primary">LOC112680634</name>
</gene>
<dbReference type="AlphaFoldDB" id="A0A8B8F7H9"/>
<proteinExistence type="predicted"/>
<evidence type="ECO:0000313" key="2">
    <source>
        <dbReference type="RefSeq" id="XP_025406586.1"/>
    </source>
</evidence>
<evidence type="ECO:0000313" key="1">
    <source>
        <dbReference type="Proteomes" id="UP000694846"/>
    </source>
</evidence>